<feature type="transmembrane region" description="Helical" evidence="7">
    <location>
        <begin position="51"/>
        <end position="74"/>
    </location>
</feature>
<name>A0ABV3GXQ2_9ACTN</name>
<sequence length="441" mass="45584">MPLASIPSPSQGVWYLGIIPIRAYALCIVLGVIVAVWLSERRWRARGGQKGTIIDIAVPAVIFGLIGGRLYHVITDWQTYFGSRAIKPAYKALFIWEGGLGIWGAIALGGVGVWLAARRRGLSMTALADTIAPGIAFAQGIGRWGNWFNQELYGSPTTLPWGLEIDVDHGGEPGVLYHPTFLYESIWDILLGFALLLVGRRLNLRYGRLFALYVAGYTFARFWIEGLRIDPVGGVDHAVTFLGLRINQWTSIVLFVGALIYFWATRNKEGVEVVVSPSADADPEHGADQSDPGSTDDTLASDASTSGASASGASSSDASTSGASASGASASDASASDVSTSGGSASGAPASDTLASDVPAVDGGSGASGEDRSAMDGDPAHSGAGLADAREAAGDDRDTGSAIGSGSGDAAVGAVTGDSREGAEEAEKEPGSRAGKETNTR</sequence>
<dbReference type="HAMAP" id="MF_01147">
    <property type="entry name" value="Lgt"/>
    <property type="match status" value="1"/>
</dbReference>
<feature type="binding site" evidence="7">
    <location>
        <position position="143"/>
    </location>
    <ligand>
        <name>a 1,2-diacyl-sn-glycero-3-phospho-(1'-sn-glycerol)</name>
        <dbReference type="ChEBI" id="CHEBI:64716"/>
    </ligand>
</feature>
<reference evidence="9 10" key="1">
    <citation type="submission" date="2024-06" db="EMBL/GenBank/DDBJ databases">
        <title>The Natural Products Discovery Center: Release of the First 8490 Sequenced Strains for Exploring Actinobacteria Biosynthetic Diversity.</title>
        <authorList>
            <person name="Kalkreuter E."/>
            <person name="Kautsar S.A."/>
            <person name="Yang D."/>
            <person name="Bader C.D."/>
            <person name="Teijaro C.N."/>
            <person name="Fluegel L."/>
            <person name="Davis C.M."/>
            <person name="Simpson J.R."/>
            <person name="Lauterbach L."/>
            <person name="Steele A.D."/>
            <person name="Gui C."/>
            <person name="Meng S."/>
            <person name="Li G."/>
            <person name="Viehrig K."/>
            <person name="Ye F."/>
            <person name="Su P."/>
            <person name="Kiefer A.F."/>
            <person name="Nichols A."/>
            <person name="Cepeda A.J."/>
            <person name="Yan W."/>
            <person name="Fan B."/>
            <person name="Jiang Y."/>
            <person name="Adhikari A."/>
            <person name="Zheng C.-J."/>
            <person name="Schuster L."/>
            <person name="Cowan T.M."/>
            <person name="Smanski M.J."/>
            <person name="Chevrette M.G."/>
            <person name="De Carvalho L.P.S."/>
            <person name="Shen B."/>
        </authorList>
    </citation>
    <scope>NUCLEOTIDE SEQUENCE [LARGE SCALE GENOMIC DNA]</scope>
    <source>
        <strain evidence="9 10">NPDC049574</strain>
    </source>
</reference>
<feature type="compositionally biased region" description="Basic and acidic residues" evidence="8">
    <location>
        <begin position="369"/>
        <end position="379"/>
    </location>
</feature>
<dbReference type="RefSeq" id="WP_364445451.1">
    <property type="nucleotide sequence ID" value="NZ_JBFARM010000002.1"/>
</dbReference>
<comment type="pathway">
    <text evidence="7">Protein modification; lipoprotein biosynthesis (diacylglyceryl transfer).</text>
</comment>
<keyword evidence="10" id="KW-1185">Reference proteome</keyword>
<dbReference type="EC" id="2.5.1.145" evidence="7"/>
<gene>
    <name evidence="7 9" type="primary">lgt</name>
    <name evidence="9" type="ORF">AB0K40_06190</name>
</gene>
<keyword evidence="3 7" id="KW-0808">Transferase</keyword>
<organism evidence="9 10">
    <name type="scientific">Nonomuraea bangladeshensis</name>
    <dbReference type="NCBI Taxonomy" id="404385"/>
    <lineage>
        <taxon>Bacteria</taxon>
        <taxon>Bacillati</taxon>
        <taxon>Actinomycetota</taxon>
        <taxon>Actinomycetes</taxon>
        <taxon>Streptosporangiales</taxon>
        <taxon>Streptosporangiaceae</taxon>
        <taxon>Nonomuraea</taxon>
    </lineage>
</organism>
<comment type="similarity">
    <text evidence="1 7">Belongs to the Lgt family.</text>
</comment>
<keyword evidence="4 7" id="KW-0812">Transmembrane</keyword>
<dbReference type="Proteomes" id="UP001552427">
    <property type="component" value="Unassembled WGS sequence"/>
</dbReference>
<feature type="transmembrane region" description="Helical" evidence="7">
    <location>
        <begin position="206"/>
        <end position="224"/>
    </location>
</feature>
<keyword evidence="5 7" id="KW-1133">Transmembrane helix</keyword>
<evidence type="ECO:0000256" key="3">
    <source>
        <dbReference type="ARBA" id="ARBA00022679"/>
    </source>
</evidence>
<comment type="function">
    <text evidence="7">Catalyzes the transfer of the diacylglyceryl group from phosphatidylglycerol to the sulfhydryl group of the N-terminal cysteine of a prolipoprotein, the first step in the formation of mature lipoproteins.</text>
</comment>
<feature type="region of interest" description="Disordered" evidence="8">
    <location>
        <begin position="278"/>
        <end position="441"/>
    </location>
</feature>
<dbReference type="PANTHER" id="PTHR30589">
    <property type="entry name" value="PROLIPOPROTEIN DIACYLGLYCERYL TRANSFERASE"/>
    <property type="match status" value="1"/>
</dbReference>
<dbReference type="InterPro" id="IPR001640">
    <property type="entry name" value="Lgt"/>
</dbReference>
<comment type="caution">
    <text evidence="9">The sequence shown here is derived from an EMBL/GenBank/DDBJ whole genome shotgun (WGS) entry which is preliminary data.</text>
</comment>
<evidence type="ECO:0000256" key="5">
    <source>
        <dbReference type="ARBA" id="ARBA00022989"/>
    </source>
</evidence>
<keyword evidence="2 7" id="KW-1003">Cell membrane</keyword>
<feature type="transmembrane region" description="Helical" evidence="7">
    <location>
        <begin position="94"/>
        <end position="117"/>
    </location>
</feature>
<evidence type="ECO:0000256" key="1">
    <source>
        <dbReference type="ARBA" id="ARBA00007150"/>
    </source>
</evidence>
<dbReference type="PANTHER" id="PTHR30589:SF0">
    <property type="entry name" value="PHOSPHATIDYLGLYCEROL--PROLIPOPROTEIN DIACYLGLYCERYL TRANSFERASE"/>
    <property type="match status" value="1"/>
</dbReference>
<evidence type="ECO:0000256" key="8">
    <source>
        <dbReference type="SAM" id="MobiDB-lite"/>
    </source>
</evidence>
<evidence type="ECO:0000256" key="7">
    <source>
        <dbReference type="HAMAP-Rule" id="MF_01147"/>
    </source>
</evidence>
<keyword evidence="6 7" id="KW-0472">Membrane</keyword>
<comment type="subcellular location">
    <subcellularLocation>
        <location evidence="7">Cell membrane</location>
        <topology evidence="7">Multi-pass membrane protein</topology>
    </subcellularLocation>
</comment>
<comment type="catalytic activity">
    <reaction evidence="7">
        <text>L-cysteinyl-[prolipoprotein] + a 1,2-diacyl-sn-glycero-3-phospho-(1'-sn-glycerol) = an S-1,2-diacyl-sn-glyceryl-L-cysteinyl-[prolipoprotein] + sn-glycerol 1-phosphate + H(+)</text>
        <dbReference type="Rhea" id="RHEA:56712"/>
        <dbReference type="Rhea" id="RHEA-COMP:14679"/>
        <dbReference type="Rhea" id="RHEA-COMP:14680"/>
        <dbReference type="ChEBI" id="CHEBI:15378"/>
        <dbReference type="ChEBI" id="CHEBI:29950"/>
        <dbReference type="ChEBI" id="CHEBI:57685"/>
        <dbReference type="ChEBI" id="CHEBI:64716"/>
        <dbReference type="ChEBI" id="CHEBI:140658"/>
        <dbReference type="EC" id="2.5.1.145"/>
    </reaction>
</comment>
<feature type="compositionally biased region" description="Low complexity" evidence="8">
    <location>
        <begin position="400"/>
        <end position="417"/>
    </location>
</feature>
<evidence type="ECO:0000313" key="10">
    <source>
        <dbReference type="Proteomes" id="UP001552427"/>
    </source>
</evidence>
<feature type="compositionally biased region" description="Basic and acidic residues" evidence="8">
    <location>
        <begin position="418"/>
        <end position="441"/>
    </location>
</feature>
<feature type="compositionally biased region" description="Basic and acidic residues" evidence="8">
    <location>
        <begin position="388"/>
        <end position="399"/>
    </location>
</feature>
<proteinExistence type="inferred from homology"/>
<protein>
    <recommendedName>
        <fullName evidence="7">Phosphatidylglycerol--prolipoprotein diacylglyceryl transferase</fullName>
        <ecNumber evidence="7">2.5.1.145</ecNumber>
    </recommendedName>
</protein>
<dbReference type="GO" id="GO:0008961">
    <property type="term" value="F:phosphatidylglycerol-prolipoprotein diacylglyceryl transferase activity"/>
    <property type="evidence" value="ECO:0007669"/>
    <property type="project" value="UniProtKB-EC"/>
</dbReference>
<accession>A0ABV3GXQ2</accession>
<evidence type="ECO:0000256" key="6">
    <source>
        <dbReference type="ARBA" id="ARBA00023136"/>
    </source>
</evidence>
<dbReference type="NCBIfam" id="TIGR00544">
    <property type="entry name" value="lgt"/>
    <property type="match status" value="1"/>
</dbReference>
<dbReference type="PROSITE" id="PS01311">
    <property type="entry name" value="LGT"/>
    <property type="match status" value="1"/>
</dbReference>
<evidence type="ECO:0000256" key="4">
    <source>
        <dbReference type="ARBA" id="ARBA00022692"/>
    </source>
</evidence>
<evidence type="ECO:0000256" key="2">
    <source>
        <dbReference type="ARBA" id="ARBA00022475"/>
    </source>
</evidence>
<dbReference type="EMBL" id="JBFARM010000002">
    <property type="protein sequence ID" value="MEV4285075.1"/>
    <property type="molecule type" value="Genomic_DNA"/>
</dbReference>
<dbReference type="Pfam" id="PF01790">
    <property type="entry name" value="LGT"/>
    <property type="match status" value="1"/>
</dbReference>
<feature type="transmembrane region" description="Helical" evidence="7">
    <location>
        <begin position="12"/>
        <end position="39"/>
    </location>
</feature>
<feature type="transmembrane region" description="Helical" evidence="7">
    <location>
        <begin position="244"/>
        <end position="264"/>
    </location>
</feature>
<evidence type="ECO:0000313" key="9">
    <source>
        <dbReference type="EMBL" id="MEV4285075.1"/>
    </source>
</evidence>
<feature type="compositionally biased region" description="Low complexity" evidence="8">
    <location>
        <begin position="293"/>
        <end position="353"/>
    </location>
</feature>